<dbReference type="PANTHER" id="PTHR36840:SF1">
    <property type="entry name" value="BLL5714 PROTEIN"/>
    <property type="match status" value="1"/>
</dbReference>
<dbReference type="InterPro" id="IPR010640">
    <property type="entry name" value="Low_temperature_requirement_A"/>
</dbReference>
<feature type="transmembrane region" description="Helical" evidence="1">
    <location>
        <begin position="307"/>
        <end position="323"/>
    </location>
</feature>
<feature type="transmembrane region" description="Helical" evidence="1">
    <location>
        <begin position="245"/>
        <end position="265"/>
    </location>
</feature>
<reference evidence="3" key="1">
    <citation type="submission" date="2016-06" db="EMBL/GenBank/DDBJ databases">
        <authorList>
            <person name="Varghese N."/>
            <person name="Submissions Spin"/>
        </authorList>
    </citation>
    <scope>NUCLEOTIDE SEQUENCE [LARGE SCALE GENOMIC DNA]</scope>
    <source>
        <strain evidence="3">DSM 43819</strain>
    </source>
</reference>
<name>A0A1C5JRA2_9ACTN</name>
<keyword evidence="1" id="KW-1133">Transmembrane helix</keyword>
<feature type="transmembrane region" description="Helical" evidence="1">
    <location>
        <begin position="335"/>
        <end position="352"/>
    </location>
</feature>
<feature type="transmembrane region" description="Helical" evidence="1">
    <location>
        <begin position="277"/>
        <end position="295"/>
    </location>
</feature>
<dbReference type="Proteomes" id="UP000198221">
    <property type="component" value="Chromosome I"/>
</dbReference>
<protein>
    <submittedName>
        <fullName evidence="2">Low temperature requirement protein LtrA</fullName>
    </submittedName>
</protein>
<feature type="transmembrane region" description="Helical" evidence="1">
    <location>
        <begin position="163"/>
        <end position="184"/>
    </location>
</feature>
<dbReference type="Pfam" id="PF06772">
    <property type="entry name" value="LtrA"/>
    <property type="match status" value="1"/>
</dbReference>
<feature type="transmembrane region" description="Helical" evidence="1">
    <location>
        <begin position="82"/>
        <end position="102"/>
    </location>
</feature>
<evidence type="ECO:0000313" key="3">
    <source>
        <dbReference type="Proteomes" id="UP000198221"/>
    </source>
</evidence>
<dbReference type="OrthoDB" id="3350496at2"/>
<gene>
    <name evidence="2" type="ORF">GA0070613_5221</name>
</gene>
<keyword evidence="1" id="KW-0812">Transmembrane</keyword>
<feature type="transmembrane region" description="Helical" evidence="1">
    <location>
        <begin position="108"/>
        <end position="127"/>
    </location>
</feature>
<dbReference type="PANTHER" id="PTHR36840">
    <property type="entry name" value="BLL5714 PROTEIN"/>
    <property type="match status" value="1"/>
</dbReference>
<feature type="transmembrane region" description="Helical" evidence="1">
    <location>
        <begin position="52"/>
        <end position="70"/>
    </location>
</feature>
<evidence type="ECO:0000313" key="2">
    <source>
        <dbReference type="EMBL" id="SCG73037.1"/>
    </source>
</evidence>
<organism evidence="2 3">
    <name type="scientific">Micromonospora inositola</name>
    <dbReference type="NCBI Taxonomy" id="47865"/>
    <lineage>
        <taxon>Bacteria</taxon>
        <taxon>Bacillati</taxon>
        <taxon>Actinomycetota</taxon>
        <taxon>Actinomycetes</taxon>
        <taxon>Micromonosporales</taxon>
        <taxon>Micromonosporaceae</taxon>
        <taxon>Micromonospora</taxon>
    </lineage>
</organism>
<sequence length="390" mass="42766">MTTARWPELLRGREGELLLDLVYVFALTRLSQRLIEDFTTDRRIVLPEAGQTALLLLALWLVWIHAAWVTSCFDPRQPAIQLMVVWVMFGSMIMAVALPHAFGPRGLVFAVTYVAIQCGKPLFLLLASPHERHNPARTLSWAAVSAVPWLAGAALFPQSPARGVLWTLAIALDYTGLALGWPIPGLGRTRMKEWMIAGEHLAERYQQFIIITLGETILLTGLTFATEFTPDRVLPTVVSFASTVLLWRIYFHRAGIVLPAVLEAAPRPARLGQSGTYTHLVMVTGILTTGVGHALVIDQPLERDPTWLAVIFGGPALFLAGRSRLEYDVFARVSASRVVGLLALAALTPAMLRLPPTIPASTAAIVLAGVAVRDAIREWKHPREEPSPPP</sequence>
<keyword evidence="3" id="KW-1185">Reference proteome</keyword>
<dbReference type="AlphaFoldDB" id="A0A1C5JRA2"/>
<proteinExistence type="predicted"/>
<dbReference type="RefSeq" id="WP_089014612.1">
    <property type="nucleotide sequence ID" value="NZ_LT607754.1"/>
</dbReference>
<accession>A0A1C5JRA2</accession>
<dbReference type="EMBL" id="LT607754">
    <property type="protein sequence ID" value="SCG73037.1"/>
    <property type="molecule type" value="Genomic_DNA"/>
</dbReference>
<evidence type="ECO:0000256" key="1">
    <source>
        <dbReference type="SAM" id="Phobius"/>
    </source>
</evidence>
<feature type="transmembrane region" description="Helical" evidence="1">
    <location>
        <begin position="205"/>
        <end position="225"/>
    </location>
</feature>
<keyword evidence="1" id="KW-0472">Membrane</keyword>